<evidence type="ECO:0000256" key="5">
    <source>
        <dbReference type="ARBA" id="ARBA00023002"/>
    </source>
</evidence>
<proteinExistence type="inferred from homology"/>
<reference evidence="10 11" key="1">
    <citation type="submission" date="2022-03" db="EMBL/GenBank/DDBJ databases">
        <authorList>
            <person name="Nunn A."/>
            <person name="Chopra R."/>
            <person name="Nunn A."/>
            <person name="Contreras Garrido A."/>
        </authorList>
    </citation>
    <scope>NUCLEOTIDE SEQUENCE [LARGE SCALE GENOMIC DNA]</scope>
</reference>
<keyword evidence="3 8" id="KW-0349">Heme</keyword>
<feature type="transmembrane region" description="Helical" evidence="9">
    <location>
        <begin position="315"/>
        <end position="339"/>
    </location>
</feature>
<dbReference type="GO" id="GO:0005506">
    <property type="term" value="F:iron ion binding"/>
    <property type="evidence" value="ECO:0007669"/>
    <property type="project" value="InterPro"/>
</dbReference>
<evidence type="ECO:0000256" key="3">
    <source>
        <dbReference type="ARBA" id="ARBA00022617"/>
    </source>
</evidence>
<evidence type="ECO:0000256" key="8">
    <source>
        <dbReference type="PIRSR" id="PIRSR602401-1"/>
    </source>
</evidence>
<dbReference type="EMBL" id="OU466863">
    <property type="protein sequence ID" value="CAH2078233.1"/>
    <property type="molecule type" value="Genomic_DNA"/>
</dbReference>
<protein>
    <recommendedName>
        <fullName evidence="12">Cytochrome P450</fullName>
    </recommendedName>
</protein>
<keyword evidence="9" id="KW-0812">Transmembrane</keyword>
<keyword evidence="4 8" id="KW-0479">Metal-binding</keyword>
<dbReference type="PANTHER" id="PTHR47947:SF29">
    <property type="entry name" value="CYTOCHROME P450 CYP82D47-LIKE"/>
    <property type="match status" value="1"/>
</dbReference>
<evidence type="ECO:0000256" key="1">
    <source>
        <dbReference type="ARBA" id="ARBA00001971"/>
    </source>
</evidence>
<dbReference type="InterPro" id="IPR002401">
    <property type="entry name" value="Cyt_P450_E_grp-I"/>
</dbReference>
<gene>
    <name evidence="10" type="ORF">TAV2_LOCUS23926</name>
</gene>
<dbReference type="InterPro" id="IPR050651">
    <property type="entry name" value="Plant_Cytochrome_P450_Monoox"/>
</dbReference>
<dbReference type="InterPro" id="IPR036396">
    <property type="entry name" value="Cyt_P450_sf"/>
</dbReference>
<dbReference type="SUPFAM" id="SSF48264">
    <property type="entry name" value="Cytochrome P450"/>
    <property type="match status" value="1"/>
</dbReference>
<evidence type="ECO:0000256" key="4">
    <source>
        <dbReference type="ARBA" id="ARBA00022723"/>
    </source>
</evidence>
<dbReference type="GO" id="GO:0020037">
    <property type="term" value="F:heme binding"/>
    <property type="evidence" value="ECO:0007669"/>
    <property type="project" value="InterPro"/>
</dbReference>
<keyword evidence="9" id="KW-1133">Transmembrane helix</keyword>
<name>A0AAU9T883_THLAR</name>
<organism evidence="10 11">
    <name type="scientific">Thlaspi arvense</name>
    <name type="common">Field penny-cress</name>
    <dbReference type="NCBI Taxonomy" id="13288"/>
    <lineage>
        <taxon>Eukaryota</taxon>
        <taxon>Viridiplantae</taxon>
        <taxon>Streptophyta</taxon>
        <taxon>Embryophyta</taxon>
        <taxon>Tracheophyta</taxon>
        <taxon>Spermatophyta</taxon>
        <taxon>Magnoliopsida</taxon>
        <taxon>eudicotyledons</taxon>
        <taxon>Gunneridae</taxon>
        <taxon>Pentapetalae</taxon>
        <taxon>rosids</taxon>
        <taxon>malvids</taxon>
        <taxon>Brassicales</taxon>
        <taxon>Brassicaceae</taxon>
        <taxon>Thlaspideae</taxon>
        <taxon>Thlaspi</taxon>
    </lineage>
</organism>
<dbReference type="PANTHER" id="PTHR47947">
    <property type="entry name" value="CYTOCHROME P450 82C3-RELATED"/>
    <property type="match status" value="1"/>
</dbReference>
<comment type="cofactor">
    <cofactor evidence="1 8">
        <name>heme</name>
        <dbReference type="ChEBI" id="CHEBI:30413"/>
    </cofactor>
</comment>
<evidence type="ECO:0000256" key="7">
    <source>
        <dbReference type="ARBA" id="ARBA00023033"/>
    </source>
</evidence>
<dbReference type="InterPro" id="IPR001128">
    <property type="entry name" value="Cyt_P450"/>
</dbReference>
<dbReference type="PRINTS" id="PR00463">
    <property type="entry name" value="EP450I"/>
</dbReference>
<accession>A0AAU9T883</accession>
<sequence length="533" mass="60590">MDLIQLLLLSALSLFPVSYFLMKSLRRSKNKQHMAPMVPGGWPLIGHLRAFDNGNPTNHTFGALGDMFGPVFMTKLGSNNVLIISSNEVAKEIFTVHDRVLRRPIPSTASKILGYNDSFLLFTPDRGYRREMRKIVVSEILSTSVVCMLKHTRAGEVDVAFGELYRKWEQKGDSHKGVLVDMSQEFHDLTKNVSLMMIAGKRYFGASPNCETREARRCSKLIRDFIDYFGLFLLSDVIPPLGWLEWSIKRDMKKTVSEIDEILEAWVEEHKKKRKDSGGGDTEKNFLNLLLEMFERQDNNPGLLNDGAHKTIKALCLNLVLSGSEAVIVVLVWAVSLLLNNPDVLRKAQEEIQRTIGESRVMEESDLKDLVYLQAIVKETFRLYPPVTLTPYREVNEDFEISNGNFHVLAGTQLMVNVWKIHRDPNLWSNPEAFEPERFLTSEREVDVGGQSYKLIKFGLGRMGCPGISLGTKMVQYLLARFLHSFDVARPSSQDVDMTENNGFANYKATPLEVFITPRLHKSLYQNGSHKLD</sequence>
<dbReference type="PRINTS" id="PR00385">
    <property type="entry name" value="P450"/>
</dbReference>
<keyword evidence="5" id="KW-0560">Oxidoreductase</keyword>
<keyword evidence="6 8" id="KW-0408">Iron</keyword>
<dbReference type="Proteomes" id="UP000836841">
    <property type="component" value="Chromosome 7"/>
</dbReference>
<dbReference type="FunFam" id="1.10.630.10:FF:000026">
    <property type="entry name" value="Cytochrome P450 82C4"/>
    <property type="match status" value="1"/>
</dbReference>
<dbReference type="AlphaFoldDB" id="A0AAU9T883"/>
<evidence type="ECO:0000256" key="6">
    <source>
        <dbReference type="ARBA" id="ARBA00023004"/>
    </source>
</evidence>
<dbReference type="GO" id="GO:0016709">
    <property type="term" value="F:oxidoreductase activity, acting on paired donors, with incorporation or reduction of molecular oxygen, NAD(P)H as one donor, and incorporation of one atom of oxygen"/>
    <property type="evidence" value="ECO:0007669"/>
    <property type="project" value="UniProtKB-ARBA"/>
</dbReference>
<dbReference type="Gene3D" id="1.10.630.10">
    <property type="entry name" value="Cytochrome P450"/>
    <property type="match status" value="1"/>
</dbReference>
<evidence type="ECO:0000313" key="11">
    <source>
        <dbReference type="Proteomes" id="UP000836841"/>
    </source>
</evidence>
<evidence type="ECO:0000256" key="9">
    <source>
        <dbReference type="SAM" id="Phobius"/>
    </source>
</evidence>
<keyword evidence="11" id="KW-1185">Reference proteome</keyword>
<keyword evidence="7" id="KW-0503">Monooxygenase</keyword>
<feature type="binding site" description="axial binding residue" evidence="8">
    <location>
        <position position="465"/>
    </location>
    <ligand>
        <name>heme</name>
        <dbReference type="ChEBI" id="CHEBI:30413"/>
    </ligand>
    <ligandPart>
        <name>Fe</name>
        <dbReference type="ChEBI" id="CHEBI:18248"/>
    </ligandPart>
</feature>
<comment type="similarity">
    <text evidence="2">Belongs to the cytochrome P450 family.</text>
</comment>
<keyword evidence="9" id="KW-0472">Membrane</keyword>
<evidence type="ECO:0008006" key="12">
    <source>
        <dbReference type="Google" id="ProtNLM"/>
    </source>
</evidence>
<evidence type="ECO:0000313" key="10">
    <source>
        <dbReference type="EMBL" id="CAH2078233.1"/>
    </source>
</evidence>
<dbReference type="Pfam" id="PF00067">
    <property type="entry name" value="p450"/>
    <property type="match status" value="1"/>
</dbReference>
<evidence type="ECO:0000256" key="2">
    <source>
        <dbReference type="ARBA" id="ARBA00010617"/>
    </source>
</evidence>